<name>A0A518H5V9_9BACT</name>
<reference evidence="7 8" key="1">
    <citation type="submission" date="2019-02" db="EMBL/GenBank/DDBJ databases">
        <title>Deep-cultivation of Planctomycetes and their phenomic and genomic characterization uncovers novel biology.</title>
        <authorList>
            <person name="Wiegand S."/>
            <person name="Jogler M."/>
            <person name="Boedeker C."/>
            <person name="Pinto D."/>
            <person name="Vollmers J."/>
            <person name="Rivas-Marin E."/>
            <person name="Kohn T."/>
            <person name="Peeters S.H."/>
            <person name="Heuer A."/>
            <person name="Rast P."/>
            <person name="Oberbeckmann S."/>
            <person name="Bunk B."/>
            <person name="Jeske O."/>
            <person name="Meyerdierks A."/>
            <person name="Storesund J.E."/>
            <person name="Kallscheuer N."/>
            <person name="Luecker S."/>
            <person name="Lage O.M."/>
            <person name="Pohl T."/>
            <person name="Merkel B.J."/>
            <person name="Hornburger P."/>
            <person name="Mueller R.-W."/>
            <person name="Bruemmer F."/>
            <person name="Labrenz M."/>
            <person name="Spormann A.M."/>
            <person name="Op den Camp H."/>
            <person name="Overmann J."/>
            <person name="Amann R."/>
            <person name="Jetten M.S.M."/>
            <person name="Mascher T."/>
            <person name="Medema M.H."/>
            <person name="Devos D.P."/>
            <person name="Kaster A.-K."/>
            <person name="Ovreas L."/>
            <person name="Rohde M."/>
            <person name="Galperin M.Y."/>
            <person name="Jogler C."/>
        </authorList>
    </citation>
    <scope>NUCLEOTIDE SEQUENCE [LARGE SCALE GENOMIC DNA]</scope>
    <source>
        <strain evidence="7 8">ElP</strain>
    </source>
</reference>
<dbReference type="Pfam" id="PF00884">
    <property type="entry name" value="Sulfatase"/>
    <property type="match status" value="1"/>
</dbReference>
<dbReference type="InterPro" id="IPR017850">
    <property type="entry name" value="Alkaline_phosphatase_core_sf"/>
</dbReference>
<evidence type="ECO:0000256" key="5">
    <source>
        <dbReference type="SAM" id="SignalP"/>
    </source>
</evidence>
<dbReference type="GO" id="GO:0004065">
    <property type="term" value="F:arylsulfatase activity"/>
    <property type="evidence" value="ECO:0007669"/>
    <property type="project" value="UniProtKB-EC"/>
</dbReference>
<keyword evidence="3 7" id="KW-0378">Hydrolase</keyword>
<dbReference type="GO" id="GO:0046872">
    <property type="term" value="F:metal ion binding"/>
    <property type="evidence" value="ECO:0007669"/>
    <property type="project" value="UniProtKB-KW"/>
</dbReference>
<evidence type="ECO:0000256" key="3">
    <source>
        <dbReference type="ARBA" id="ARBA00022801"/>
    </source>
</evidence>
<proteinExistence type="inferred from homology"/>
<organism evidence="7 8">
    <name type="scientific">Tautonia plasticadhaerens</name>
    <dbReference type="NCBI Taxonomy" id="2527974"/>
    <lineage>
        <taxon>Bacteria</taxon>
        <taxon>Pseudomonadati</taxon>
        <taxon>Planctomycetota</taxon>
        <taxon>Planctomycetia</taxon>
        <taxon>Isosphaerales</taxon>
        <taxon>Isosphaeraceae</taxon>
        <taxon>Tautonia</taxon>
    </lineage>
</organism>
<evidence type="ECO:0000256" key="4">
    <source>
        <dbReference type="ARBA" id="ARBA00022837"/>
    </source>
</evidence>
<keyword evidence="8" id="KW-1185">Reference proteome</keyword>
<dbReference type="RefSeq" id="WP_197446205.1">
    <property type="nucleotide sequence ID" value="NZ_CP036426.1"/>
</dbReference>
<protein>
    <submittedName>
        <fullName evidence="7">Arylsulfatase</fullName>
        <ecNumber evidence="7">3.1.6.1</ecNumber>
    </submittedName>
</protein>
<comment type="similarity">
    <text evidence="1">Belongs to the sulfatase family.</text>
</comment>
<dbReference type="InterPro" id="IPR000917">
    <property type="entry name" value="Sulfatase_N"/>
</dbReference>
<evidence type="ECO:0000313" key="8">
    <source>
        <dbReference type="Proteomes" id="UP000317835"/>
    </source>
</evidence>
<dbReference type="EC" id="3.1.6.1" evidence="7"/>
<dbReference type="Gene3D" id="3.30.1120.10">
    <property type="match status" value="1"/>
</dbReference>
<keyword evidence="2" id="KW-0479">Metal-binding</keyword>
<dbReference type="AlphaFoldDB" id="A0A518H5V9"/>
<feature type="signal peptide" evidence="5">
    <location>
        <begin position="1"/>
        <end position="29"/>
    </location>
</feature>
<evidence type="ECO:0000256" key="1">
    <source>
        <dbReference type="ARBA" id="ARBA00008779"/>
    </source>
</evidence>
<sequence length="508" mass="56458" precursor="true">MIPRLMRYRAGASPLAIAALLVVAGAATASDQRPNIVLLVGDDHGWDETGYNGHPHLRTPVLDEMAATGLRFDRFYAAHPSCSPTRGSVITGRHPVRYGTFAPGWSIRPEEVGIARILGEAGYECGHFGKWHLGPVKAESPTNPGAMGFDAWVSHDNFFEMDPALSRDGGPPEVYPGEGSAVVVEQAIRFIGEARRRDKPFFAMGCFGSPHEPYSGLERDLALYDDLPEAYGERSFRLTSNETGDPTTRPLDEVLRERYAEITAMDRAIGQLRLWLDEEGLRGDTLLWYVSDNGSPADGAVTSPLRGHKGQMYEGGLRVPSILEWPERITEPRASDVNAVTSDLLPTLCDLLGLTHPDRPIDGVSLRPLIDGEVATRPRPIGFWEFQVSPPPDRRAEPYIDPGLQEGTTPLVKRMGGLITRDFRNVRIDEVTEQDFDGPRAFLDNHYKLVVHERRGVEPARELFDLRDDPAEEHNLIDEEPEIAEELGQQLRDWQASVLRSLTGADYR</sequence>
<dbReference type="KEGG" id="tpla:ElP_41430"/>
<dbReference type="PANTHER" id="PTHR42693">
    <property type="entry name" value="ARYLSULFATASE FAMILY MEMBER"/>
    <property type="match status" value="1"/>
</dbReference>
<dbReference type="PANTHER" id="PTHR42693:SF53">
    <property type="entry name" value="ENDO-4-O-SULFATASE"/>
    <property type="match status" value="1"/>
</dbReference>
<dbReference type="Gene3D" id="3.40.720.10">
    <property type="entry name" value="Alkaline Phosphatase, subunit A"/>
    <property type="match status" value="1"/>
</dbReference>
<keyword evidence="5" id="KW-0732">Signal</keyword>
<dbReference type="EMBL" id="CP036426">
    <property type="protein sequence ID" value="QDV36224.1"/>
    <property type="molecule type" value="Genomic_DNA"/>
</dbReference>
<feature type="chain" id="PRO_5021818439" evidence="5">
    <location>
        <begin position="30"/>
        <end position="508"/>
    </location>
</feature>
<dbReference type="PROSITE" id="PS00523">
    <property type="entry name" value="SULFATASE_1"/>
    <property type="match status" value="1"/>
</dbReference>
<dbReference type="SUPFAM" id="SSF53649">
    <property type="entry name" value="Alkaline phosphatase-like"/>
    <property type="match status" value="1"/>
</dbReference>
<evidence type="ECO:0000259" key="6">
    <source>
        <dbReference type="Pfam" id="PF00884"/>
    </source>
</evidence>
<evidence type="ECO:0000256" key="2">
    <source>
        <dbReference type="ARBA" id="ARBA00022723"/>
    </source>
</evidence>
<gene>
    <name evidence="7" type="primary">atsA_21</name>
    <name evidence="7" type="ORF">ElP_41430</name>
</gene>
<feature type="domain" description="Sulfatase N-terminal" evidence="6">
    <location>
        <begin position="34"/>
        <end position="353"/>
    </location>
</feature>
<evidence type="ECO:0000313" key="7">
    <source>
        <dbReference type="EMBL" id="QDV36224.1"/>
    </source>
</evidence>
<dbReference type="InterPro" id="IPR024607">
    <property type="entry name" value="Sulfatase_CS"/>
</dbReference>
<accession>A0A518H5V9</accession>
<keyword evidence="4" id="KW-0106">Calcium</keyword>
<dbReference type="InterPro" id="IPR050738">
    <property type="entry name" value="Sulfatase"/>
</dbReference>
<dbReference type="Proteomes" id="UP000317835">
    <property type="component" value="Chromosome"/>
</dbReference>